<dbReference type="Proteomes" id="UP001314170">
    <property type="component" value="Unassembled WGS sequence"/>
</dbReference>
<gene>
    <name evidence="1" type="ORF">DCAF_LOCUS14613</name>
</gene>
<evidence type="ECO:0000313" key="1">
    <source>
        <dbReference type="EMBL" id="CAK7339559.1"/>
    </source>
</evidence>
<accession>A0AAV1RS90</accession>
<keyword evidence="2" id="KW-1185">Reference proteome</keyword>
<evidence type="ECO:0000313" key="2">
    <source>
        <dbReference type="Proteomes" id="UP001314170"/>
    </source>
</evidence>
<proteinExistence type="predicted"/>
<dbReference type="EMBL" id="CAWUPB010001158">
    <property type="protein sequence ID" value="CAK7339559.1"/>
    <property type="molecule type" value="Genomic_DNA"/>
</dbReference>
<comment type="caution">
    <text evidence="1">The sequence shown here is derived from an EMBL/GenBank/DDBJ whole genome shotgun (WGS) entry which is preliminary data.</text>
</comment>
<protein>
    <submittedName>
        <fullName evidence="1">Uncharacterized protein</fullName>
    </submittedName>
</protein>
<reference evidence="1 2" key="1">
    <citation type="submission" date="2024-01" db="EMBL/GenBank/DDBJ databases">
        <authorList>
            <person name="Waweru B."/>
        </authorList>
    </citation>
    <scope>NUCLEOTIDE SEQUENCE [LARGE SCALE GENOMIC DNA]</scope>
</reference>
<name>A0AAV1RS90_9ROSI</name>
<sequence length="169" mass="18635">MSEGFVGVCRQLRDMERPCRSSSNSRRLYPFGSVAGDRLSELLCCIMWCNLLIEKKMGKDMMEIWWCCALAWQVTHNLNKIILRVSEGRSHGDSRVLPSAVCVPLSLVFAFQSLLNSASAELSRGTPTSALQSFSMGIAPVPPLCASLIYALQSLAEHDSAHEIQLESA</sequence>
<dbReference type="AlphaFoldDB" id="A0AAV1RS90"/>
<organism evidence="1 2">
    <name type="scientific">Dovyalis caffra</name>
    <dbReference type="NCBI Taxonomy" id="77055"/>
    <lineage>
        <taxon>Eukaryota</taxon>
        <taxon>Viridiplantae</taxon>
        <taxon>Streptophyta</taxon>
        <taxon>Embryophyta</taxon>
        <taxon>Tracheophyta</taxon>
        <taxon>Spermatophyta</taxon>
        <taxon>Magnoliopsida</taxon>
        <taxon>eudicotyledons</taxon>
        <taxon>Gunneridae</taxon>
        <taxon>Pentapetalae</taxon>
        <taxon>rosids</taxon>
        <taxon>fabids</taxon>
        <taxon>Malpighiales</taxon>
        <taxon>Salicaceae</taxon>
        <taxon>Flacourtieae</taxon>
        <taxon>Dovyalis</taxon>
    </lineage>
</organism>